<accession>A0A0G1PJW0</accession>
<protein>
    <submittedName>
        <fullName evidence="1">Uncharacterized protein</fullName>
    </submittedName>
</protein>
<dbReference type="EMBL" id="LCMI01000006">
    <property type="protein sequence ID" value="KKU33036.1"/>
    <property type="molecule type" value="Genomic_DNA"/>
</dbReference>
<dbReference type="AlphaFoldDB" id="A0A0G1PJW0"/>
<reference evidence="1 2" key="1">
    <citation type="journal article" date="2015" name="Nature">
        <title>rRNA introns, odd ribosomes, and small enigmatic genomes across a large radiation of phyla.</title>
        <authorList>
            <person name="Brown C.T."/>
            <person name="Hug L.A."/>
            <person name="Thomas B.C."/>
            <person name="Sharon I."/>
            <person name="Castelle C.J."/>
            <person name="Singh A."/>
            <person name="Wilkins M.J."/>
            <person name="Williams K.H."/>
            <person name="Banfield J.F."/>
        </authorList>
    </citation>
    <scope>NUCLEOTIDE SEQUENCE [LARGE SCALE GENOMIC DNA]</scope>
</reference>
<comment type="caution">
    <text evidence="1">The sequence shown here is derived from an EMBL/GenBank/DDBJ whole genome shotgun (WGS) entry which is preliminary data.</text>
</comment>
<sequence>MQVDPISSLYMVRHEADHLIKPEQQTPAAAEKCLGFLRVCTHDADASILFLGNLFRVPGQFDFFRMVPQPEHPDSGVGSTFIIGGDAEFIRNCRFLQTGGLTIHIETDNHIFD</sequence>
<name>A0A0G1PJW0_9BACT</name>
<proteinExistence type="predicted"/>
<gene>
    <name evidence="1" type="ORF">UX47_C0006G0007</name>
</gene>
<organism evidence="1 2">
    <name type="scientific">Candidatus Collierbacteria bacterium GW2011_GWA2_46_26</name>
    <dbReference type="NCBI Taxonomy" id="1618381"/>
    <lineage>
        <taxon>Bacteria</taxon>
        <taxon>Candidatus Collieribacteriota</taxon>
    </lineage>
</organism>
<dbReference type="Proteomes" id="UP000034794">
    <property type="component" value="Unassembled WGS sequence"/>
</dbReference>
<evidence type="ECO:0000313" key="2">
    <source>
        <dbReference type="Proteomes" id="UP000034794"/>
    </source>
</evidence>
<evidence type="ECO:0000313" key="1">
    <source>
        <dbReference type="EMBL" id="KKU33036.1"/>
    </source>
</evidence>